<proteinExistence type="predicted"/>
<keyword evidence="4" id="KW-0862">Zinc</keyword>
<dbReference type="PANTHER" id="PTHR46151">
    <property type="entry name" value="NEP1-INTERACTING PROTEIN-LIKE 2"/>
    <property type="match status" value="1"/>
</dbReference>
<name>A0ABM3ZUC4_ZIZJJ</name>
<dbReference type="CDD" id="cd16461">
    <property type="entry name" value="RING-H2_EL5-like"/>
    <property type="match status" value="1"/>
</dbReference>
<dbReference type="GeneID" id="107431934"/>
<accession>A0ABM3ZUC4</accession>
<gene>
    <name evidence="10" type="primary">LOC107431934</name>
</gene>
<dbReference type="InterPro" id="IPR001841">
    <property type="entry name" value="Znf_RING"/>
</dbReference>
<feature type="domain" description="RING-type" evidence="8">
    <location>
        <begin position="233"/>
        <end position="275"/>
    </location>
</feature>
<evidence type="ECO:0000256" key="7">
    <source>
        <dbReference type="SAM" id="Phobius"/>
    </source>
</evidence>
<protein>
    <submittedName>
        <fullName evidence="10">NEP1-interacting protein-like 1 isoform X1</fullName>
    </submittedName>
</protein>
<evidence type="ECO:0000259" key="8">
    <source>
        <dbReference type="PROSITE" id="PS50089"/>
    </source>
</evidence>
<evidence type="ECO:0000313" key="10">
    <source>
        <dbReference type="RefSeq" id="XP_060668075.1"/>
    </source>
</evidence>
<reference evidence="10" key="1">
    <citation type="submission" date="2025-08" db="UniProtKB">
        <authorList>
            <consortium name="RefSeq"/>
        </authorList>
    </citation>
    <scope>IDENTIFICATION</scope>
    <source>
        <tissue evidence="10">Seedling</tissue>
    </source>
</reference>
<keyword evidence="5 7" id="KW-0472">Membrane</keyword>
<evidence type="ECO:0000256" key="3">
    <source>
        <dbReference type="ARBA" id="ARBA00022771"/>
    </source>
</evidence>
<dbReference type="RefSeq" id="XP_060668075.1">
    <property type="nucleotide sequence ID" value="XM_060812092.1"/>
</dbReference>
<sequence>MPIPLLTLYKYFSFFHKFPRQSSALSHSLFFSLTLHSSNMSIPAICPTMKEWFSGAMKVAFRSKEVFSLWVLAATCGSGSASRPLLKLIVKKIIFAVFTCILALGGAIVGTILGAIKGQTTETGFLKGAGIGGLTGAIAAIQLLDSAVDGEPLSKAALLTSLVNGKVFMEWISPALLKAYQWQVSTVETNYREISDIYDIAAIKGLSQHCIQKLPSLKYHSSKLPDNPHDFCCSVCLQEWKEGESVRRLPKCGHFFHMECIDKWLMRQVSCPMCRIYVCNDNTSVS</sequence>
<dbReference type="PROSITE" id="PS50089">
    <property type="entry name" value="ZF_RING_2"/>
    <property type="match status" value="1"/>
</dbReference>
<keyword evidence="7" id="KW-0812">Transmembrane</keyword>
<dbReference type="InterPro" id="IPR013083">
    <property type="entry name" value="Znf_RING/FYVE/PHD"/>
</dbReference>
<evidence type="ECO:0000256" key="6">
    <source>
        <dbReference type="PROSITE-ProRule" id="PRU00175"/>
    </source>
</evidence>
<evidence type="ECO:0000256" key="4">
    <source>
        <dbReference type="ARBA" id="ARBA00022833"/>
    </source>
</evidence>
<dbReference type="Gene3D" id="3.30.40.10">
    <property type="entry name" value="Zinc/RING finger domain, C3HC4 (zinc finger)"/>
    <property type="match status" value="1"/>
</dbReference>
<evidence type="ECO:0000256" key="2">
    <source>
        <dbReference type="ARBA" id="ARBA00022723"/>
    </source>
</evidence>
<evidence type="ECO:0000256" key="1">
    <source>
        <dbReference type="ARBA" id="ARBA00004370"/>
    </source>
</evidence>
<keyword evidence="7" id="KW-1133">Transmembrane helix</keyword>
<dbReference type="SMART" id="SM00184">
    <property type="entry name" value="RING"/>
    <property type="match status" value="1"/>
</dbReference>
<dbReference type="PANTHER" id="PTHR46151:SF12">
    <property type="entry name" value="RING_U-BOX SUPERFAMILY PROTEIN"/>
    <property type="match status" value="1"/>
</dbReference>
<feature type="transmembrane region" description="Helical" evidence="7">
    <location>
        <begin position="93"/>
        <end position="116"/>
    </location>
</feature>
<keyword evidence="2" id="KW-0479">Metal-binding</keyword>
<dbReference type="Proteomes" id="UP001652623">
    <property type="component" value="Chromosome 1"/>
</dbReference>
<organism evidence="9 10">
    <name type="scientific">Ziziphus jujuba</name>
    <name type="common">Chinese jujube</name>
    <name type="synonym">Ziziphus sativa</name>
    <dbReference type="NCBI Taxonomy" id="326968"/>
    <lineage>
        <taxon>Eukaryota</taxon>
        <taxon>Viridiplantae</taxon>
        <taxon>Streptophyta</taxon>
        <taxon>Embryophyta</taxon>
        <taxon>Tracheophyta</taxon>
        <taxon>Spermatophyta</taxon>
        <taxon>Magnoliopsida</taxon>
        <taxon>eudicotyledons</taxon>
        <taxon>Gunneridae</taxon>
        <taxon>Pentapetalae</taxon>
        <taxon>rosids</taxon>
        <taxon>fabids</taxon>
        <taxon>Rosales</taxon>
        <taxon>Rhamnaceae</taxon>
        <taxon>Paliureae</taxon>
        <taxon>Ziziphus</taxon>
    </lineage>
</organism>
<evidence type="ECO:0000256" key="5">
    <source>
        <dbReference type="ARBA" id="ARBA00023136"/>
    </source>
</evidence>
<comment type="subcellular location">
    <subcellularLocation>
        <location evidence="1">Membrane</location>
    </subcellularLocation>
</comment>
<dbReference type="Pfam" id="PF13639">
    <property type="entry name" value="zf-RING_2"/>
    <property type="match status" value="1"/>
</dbReference>
<keyword evidence="9" id="KW-1185">Reference proteome</keyword>
<evidence type="ECO:0000313" key="9">
    <source>
        <dbReference type="Proteomes" id="UP001652623"/>
    </source>
</evidence>
<dbReference type="SUPFAM" id="SSF57850">
    <property type="entry name" value="RING/U-box"/>
    <property type="match status" value="1"/>
</dbReference>
<keyword evidence="3 6" id="KW-0863">Zinc-finger</keyword>